<dbReference type="EMBL" id="CP036298">
    <property type="protein sequence ID" value="QDV27076.1"/>
    <property type="molecule type" value="Genomic_DNA"/>
</dbReference>
<evidence type="ECO:0000313" key="2">
    <source>
        <dbReference type="EMBL" id="QDV27076.1"/>
    </source>
</evidence>
<feature type="compositionally biased region" description="Basic and acidic residues" evidence="1">
    <location>
        <begin position="141"/>
        <end position="157"/>
    </location>
</feature>
<accession>A0A518GEQ1</accession>
<name>A0A518GEQ1_9BACT</name>
<dbReference type="KEGG" id="ahel:Q31a_54570"/>
<organism evidence="2 3">
    <name type="scientific">Aureliella helgolandensis</name>
    <dbReference type="NCBI Taxonomy" id="2527968"/>
    <lineage>
        <taxon>Bacteria</taxon>
        <taxon>Pseudomonadati</taxon>
        <taxon>Planctomycetota</taxon>
        <taxon>Planctomycetia</taxon>
        <taxon>Pirellulales</taxon>
        <taxon>Pirellulaceae</taxon>
        <taxon>Aureliella</taxon>
    </lineage>
</organism>
<sequence length="215" mass="23633">MCRSQGRAALQAGLKSRDQQHFRSNLLQVVWRIQLHCGARGGARGGEKRTYPTGRTPAGCRKVLPSDHAAAPRRTASSPATWQSAVEFNHSVSQVRESRCESVSRGAPSRFNQSAIQPVRDSTRPRFNSSRSTVLRQIGSRKSEVGSRESGVRENRRPPATSQLRVGVSAVGQTRQPRPELEATPSKPGCRNSNPLREQGKFVAATRQFGTQPPR</sequence>
<evidence type="ECO:0000313" key="3">
    <source>
        <dbReference type="Proteomes" id="UP000318017"/>
    </source>
</evidence>
<dbReference type="Proteomes" id="UP000318017">
    <property type="component" value="Chromosome"/>
</dbReference>
<evidence type="ECO:0000256" key="1">
    <source>
        <dbReference type="SAM" id="MobiDB-lite"/>
    </source>
</evidence>
<reference evidence="2 3" key="1">
    <citation type="submission" date="2019-02" db="EMBL/GenBank/DDBJ databases">
        <title>Deep-cultivation of Planctomycetes and their phenomic and genomic characterization uncovers novel biology.</title>
        <authorList>
            <person name="Wiegand S."/>
            <person name="Jogler M."/>
            <person name="Boedeker C."/>
            <person name="Pinto D."/>
            <person name="Vollmers J."/>
            <person name="Rivas-Marin E."/>
            <person name="Kohn T."/>
            <person name="Peeters S.H."/>
            <person name="Heuer A."/>
            <person name="Rast P."/>
            <person name="Oberbeckmann S."/>
            <person name="Bunk B."/>
            <person name="Jeske O."/>
            <person name="Meyerdierks A."/>
            <person name="Storesund J.E."/>
            <person name="Kallscheuer N."/>
            <person name="Luecker S."/>
            <person name="Lage O.M."/>
            <person name="Pohl T."/>
            <person name="Merkel B.J."/>
            <person name="Hornburger P."/>
            <person name="Mueller R.-W."/>
            <person name="Bruemmer F."/>
            <person name="Labrenz M."/>
            <person name="Spormann A.M."/>
            <person name="Op den Camp H."/>
            <person name="Overmann J."/>
            <person name="Amann R."/>
            <person name="Jetten M.S.M."/>
            <person name="Mascher T."/>
            <person name="Medema M.H."/>
            <person name="Devos D.P."/>
            <person name="Kaster A.-K."/>
            <person name="Ovreas L."/>
            <person name="Rohde M."/>
            <person name="Galperin M.Y."/>
            <person name="Jogler C."/>
        </authorList>
    </citation>
    <scope>NUCLEOTIDE SEQUENCE [LARGE SCALE GENOMIC DNA]</scope>
    <source>
        <strain evidence="2 3">Q31a</strain>
    </source>
</reference>
<feature type="compositionally biased region" description="Polar residues" evidence="1">
    <location>
        <begin position="125"/>
        <end position="135"/>
    </location>
</feature>
<keyword evidence="3" id="KW-1185">Reference proteome</keyword>
<gene>
    <name evidence="2" type="ORF">Q31a_54570</name>
</gene>
<protein>
    <submittedName>
        <fullName evidence="2">Uncharacterized protein</fullName>
    </submittedName>
</protein>
<proteinExistence type="predicted"/>
<dbReference type="AlphaFoldDB" id="A0A518GEQ1"/>
<feature type="region of interest" description="Disordered" evidence="1">
    <location>
        <begin position="117"/>
        <end position="215"/>
    </location>
</feature>